<name>A0A383VA50_TETOB</name>
<proteinExistence type="predicted"/>
<evidence type="ECO:0008006" key="3">
    <source>
        <dbReference type="Google" id="ProtNLM"/>
    </source>
</evidence>
<accession>A0A383VA50</accession>
<evidence type="ECO:0000313" key="2">
    <source>
        <dbReference type="Proteomes" id="UP000256970"/>
    </source>
</evidence>
<organism evidence="1 2">
    <name type="scientific">Tetradesmus obliquus</name>
    <name type="common">Green alga</name>
    <name type="synonym">Acutodesmus obliquus</name>
    <dbReference type="NCBI Taxonomy" id="3088"/>
    <lineage>
        <taxon>Eukaryota</taxon>
        <taxon>Viridiplantae</taxon>
        <taxon>Chlorophyta</taxon>
        <taxon>core chlorophytes</taxon>
        <taxon>Chlorophyceae</taxon>
        <taxon>CS clade</taxon>
        <taxon>Sphaeropleales</taxon>
        <taxon>Scenedesmaceae</taxon>
        <taxon>Tetradesmus</taxon>
    </lineage>
</organism>
<gene>
    <name evidence="1" type="ORF">BQ4739_LOCUS2133</name>
</gene>
<protein>
    <recommendedName>
        <fullName evidence="3">DDE-1 domain-containing protein</fullName>
    </recommendedName>
</protein>
<sequence length="163" mass="18514">MTATLQKKDGTTPKTLTSMEFEYFMTKLWKLLHTRKFQRLLPPGTDYTLSIDGDGCHKGANLASCGIPAAAIEKHPSNSSDMHKVVENGHGCLQSHMQRWLLKREREQPDGQLQVAECKAQLEARFYRMSTTGEIKRNVSTLRETYQAIIDAGGDYPPKRFRQ</sequence>
<evidence type="ECO:0000313" key="1">
    <source>
        <dbReference type="EMBL" id="SZX61629.1"/>
    </source>
</evidence>
<dbReference type="Proteomes" id="UP000256970">
    <property type="component" value="Unassembled WGS sequence"/>
</dbReference>
<reference evidence="1 2" key="1">
    <citation type="submission" date="2016-10" db="EMBL/GenBank/DDBJ databases">
        <authorList>
            <person name="Cai Z."/>
        </authorList>
    </citation>
    <scope>NUCLEOTIDE SEQUENCE [LARGE SCALE GENOMIC DNA]</scope>
</reference>
<keyword evidence="2" id="KW-1185">Reference proteome</keyword>
<dbReference type="AlphaFoldDB" id="A0A383VA50"/>
<dbReference type="EMBL" id="FNXT01000159">
    <property type="protein sequence ID" value="SZX61629.1"/>
    <property type="molecule type" value="Genomic_DNA"/>
</dbReference>